<evidence type="ECO:0000313" key="2">
    <source>
        <dbReference type="EMBL" id="QDV40670.1"/>
    </source>
</evidence>
<dbReference type="EMBL" id="CP037423">
    <property type="protein sequence ID" value="QDV40670.1"/>
    <property type="molecule type" value="Genomic_DNA"/>
</dbReference>
<name>A0A518HIQ6_9BACT</name>
<dbReference type="KEGG" id="snep:Enr13x_05040"/>
<dbReference type="RefSeq" id="WP_145384504.1">
    <property type="nucleotide sequence ID" value="NZ_CP037423.1"/>
</dbReference>
<gene>
    <name evidence="2" type="ORF">Enr13x_05040</name>
</gene>
<sequence>MQQMKLLLTGCVVVLVTGSGRVNGGLVSRGAGLVYDDVLDVTWLQNGNYGAGSIFDDGVSATDGIMSWANAVAWADALVYYDSERDIFWDDWRLPKAKPVNGSSYNYVRSFDGSSDLGWNIVSTQSELSHLFYISLGNIGLKDVNGNNPPNEGLVDAPLDLADESLFLNIESAYWTGTPYMGPDVGAFPFAFDFIMGGGTQSRAFSGGADHFAWAVRDGDVATLAVPEPATLAIFGSGALGLAVTRRRRLI</sequence>
<feature type="domain" description="Ice-binding protein C-terminal" evidence="1">
    <location>
        <begin position="225"/>
        <end position="248"/>
    </location>
</feature>
<organism evidence="2 3">
    <name type="scientific">Stieleria neptunia</name>
    <dbReference type="NCBI Taxonomy" id="2527979"/>
    <lineage>
        <taxon>Bacteria</taxon>
        <taxon>Pseudomonadati</taxon>
        <taxon>Planctomycetota</taxon>
        <taxon>Planctomycetia</taxon>
        <taxon>Pirellulales</taxon>
        <taxon>Pirellulaceae</taxon>
        <taxon>Stieleria</taxon>
    </lineage>
</organism>
<dbReference type="Proteomes" id="UP000319004">
    <property type="component" value="Chromosome"/>
</dbReference>
<protein>
    <submittedName>
        <fullName evidence="2">PEP-CTERM motif protein</fullName>
    </submittedName>
</protein>
<dbReference type="InterPro" id="IPR013424">
    <property type="entry name" value="Ice-binding_C"/>
</dbReference>
<dbReference type="NCBIfam" id="TIGR02595">
    <property type="entry name" value="PEP_CTERM"/>
    <property type="match status" value="1"/>
</dbReference>
<dbReference type="Pfam" id="PF07589">
    <property type="entry name" value="PEP-CTERM"/>
    <property type="match status" value="1"/>
</dbReference>
<evidence type="ECO:0000259" key="1">
    <source>
        <dbReference type="Pfam" id="PF07589"/>
    </source>
</evidence>
<accession>A0A518HIQ6</accession>
<evidence type="ECO:0000313" key="3">
    <source>
        <dbReference type="Proteomes" id="UP000319004"/>
    </source>
</evidence>
<dbReference type="OrthoDB" id="5432833at2"/>
<dbReference type="AlphaFoldDB" id="A0A518HIQ6"/>
<proteinExistence type="predicted"/>
<reference evidence="2 3" key="1">
    <citation type="submission" date="2019-03" db="EMBL/GenBank/DDBJ databases">
        <title>Deep-cultivation of Planctomycetes and their phenomic and genomic characterization uncovers novel biology.</title>
        <authorList>
            <person name="Wiegand S."/>
            <person name="Jogler M."/>
            <person name="Boedeker C."/>
            <person name="Pinto D."/>
            <person name="Vollmers J."/>
            <person name="Rivas-Marin E."/>
            <person name="Kohn T."/>
            <person name="Peeters S.H."/>
            <person name="Heuer A."/>
            <person name="Rast P."/>
            <person name="Oberbeckmann S."/>
            <person name="Bunk B."/>
            <person name="Jeske O."/>
            <person name="Meyerdierks A."/>
            <person name="Storesund J.E."/>
            <person name="Kallscheuer N."/>
            <person name="Luecker S."/>
            <person name="Lage O.M."/>
            <person name="Pohl T."/>
            <person name="Merkel B.J."/>
            <person name="Hornburger P."/>
            <person name="Mueller R.-W."/>
            <person name="Bruemmer F."/>
            <person name="Labrenz M."/>
            <person name="Spormann A.M."/>
            <person name="Op den Camp H."/>
            <person name="Overmann J."/>
            <person name="Amann R."/>
            <person name="Jetten M.S.M."/>
            <person name="Mascher T."/>
            <person name="Medema M.H."/>
            <person name="Devos D.P."/>
            <person name="Kaster A.-K."/>
            <person name="Ovreas L."/>
            <person name="Rohde M."/>
            <person name="Galperin M.Y."/>
            <person name="Jogler C."/>
        </authorList>
    </citation>
    <scope>NUCLEOTIDE SEQUENCE [LARGE SCALE GENOMIC DNA]</scope>
    <source>
        <strain evidence="2 3">Enr13</strain>
    </source>
</reference>
<keyword evidence="3" id="KW-1185">Reference proteome</keyword>